<evidence type="ECO:0000256" key="6">
    <source>
        <dbReference type="HAMAP-Rule" id="MF_02124"/>
    </source>
</evidence>
<feature type="site" description="Transition state stabilizer" evidence="6">
    <location>
        <position position="486"/>
    </location>
</feature>
<comment type="catalytic activity">
    <reaction evidence="5 6">
        <text>alpha-maltose 1-phosphate + [(1-&gt;4)-alpha-D-glucosyl](n) = [(1-&gt;4)-alpha-D-glucosyl](n+2) + phosphate</text>
        <dbReference type="Rhea" id="RHEA:42692"/>
        <dbReference type="Rhea" id="RHEA-COMP:9584"/>
        <dbReference type="Rhea" id="RHEA-COMP:10183"/>
        <dbReference type="ChEBI" id="CHEBI:15444"/>
        <dbReference type="ChEBI" id="CHEBI:43474"/>
        <dbReference type="ChEBI" id="CHEBI:63576"/>
        <dbReference type="EC" id="2.4.99.16"/>
    </reaction>
</comment>
<evidence type="ECO:0000256" key="3">
    <source>
        <dbReference type="ARBA" id="ARBA00022679"/>
    </source>
</evidence>
<feature type="active site" description="Nucleophile" evidence="6">
    <location>
        <position position="399"/>
    </location>
</feature>
<keyword evidence="2 6" id="KW-0328">Glycosyltransferase</keyword>
<dbReference type="PANTHER" id="PTHR47786:SF2">
    <property type="entry name" value="GLYCOSYL HYDROLASE FAMILY 13 CATALYTIC DOMAIN-CONTAINING PROTEIN"/>
    <property type="match status" value="1"/>
</dbReference>
<proteinExistence type="inferred from homology"/>
<dbReference type="SMART" id="SM00642">
    <property type="entry name" value="Aamy"/>
    <property type="match status" value="1"/>
</dbReference>
<dbReference type="Gene3D" id="1.20.58.80">
    <property type="entry name" value="Phosphotransferase system, lactose/cellobiose-type IIA subunit"/>
    <property type="match status" value="1"/>
</dbReference>
<dbReference type="EC" id="2.4.99.16" evidence="6"/>
<evidence type="ECO:0000259" key="7">
    <source>
        <dbReference type="SMART" id="SM00642"/>
    </source>
</evidence>
<dbReference type="Pfam" id="PF11896">
    <property type="entry name" value="GlgE_dom_N_S"/>
    <property type="match status" value="1"/>
</dbReference>
<comment type="subunit">
    <text evidence="1 6">Homodimer.</text>
</comment>
<name>A0ABP7UW57_9FLAO</name>
<dbReference type="SUPFAM" id="SSF51445">
    <property type="entry name" value="(Trans)glycosidases"/>
    <property type="match status" value="1"/>
</dbReference>
<dbReference type="Pfam" id="PF21702">
    <property type="entry name" value="GLGE_C"/>
    <property type="match status" value="1"/>
</dbReference>
<evidence type="ECO:0000256" key="2">
    <source>
        <dbReference type="ARBA" id="ARBA00022676"/>
    </source>
</evidence>
<protein>
    <recommendedName>
        <fullName evidence="6">Alpha-1,4-glucan:maltose-1-phosphate maltosyltransferase</fullName>
        <shortName evidence="6">GMPMT</shortName>
        <ecNumber evidence="6">2.4.99.16</ecNumber>
    </recommendedName>
    <alternativeName>
        <fullName evidence="6">(1-&gt;4)-alpha-D-glucan:maltose-1-phosphate alpha-D-maltosyltransferase</fullName>
    </alternativeName>
</protein>
<sequence length="667" mass="77933">MQVTLFYVFLLNLDIIKLNLKMLNQKRVIIENVLPQLDNGAFFIKRIIGQKVTVTADIISDGHDVMEAVVQYKFEKNKKWSEVRMNALPNDAFEATFSVEKQGYYSYFVEAWIDYALNWQYGIVKKINDNQHVKSELLEGVEYIKPLFSKVSASDKKYLNEVVDLFSNEANYEKAIIEAVSNKLKNIFKENPAKFLANQTQELKVYVDRQKALFSTWYEFFPRSASNEEGKHGTFKDCEQILPKVAKMGFDTLYFPPVHPIGEVNRKGKNNATDAQVGDVGSPWGIGSQYGGHKSIHPELGTIDDFKSLVKKAKSLNIEIAMDFALQAAPDHPYVKEFPQWFKWRPDGTVQYAENPPKKYQDILPIYFESDDWKNLWKELLDYALFWVEECGIRVFRVDNPHTKPFYFWGWLIAEVKKKYPDVLFLAEAFTRPKIMHELAKQGFTQSYSYYTWRNTKAELQEYLNELTQTNQKEFFRPNFWPNTPDINPFPLQGANESTHLQKYFLAATLSSSVGIYGPIFEYMVSDAIPGKEEYMDSEKYQIRHWDWNKENKITMLISKINHIRKDQTSLQQTNNIEFCDTDNDQVIAYYKFDDNKENETLMIASLDAYYVKQAWIKLPLKSLGIQEGQSITVIDLITGNSYNWDKEWNFVELHPVLPFHLFKIQK</sequence>
<accession>A0ABP7UW57</accession>
<dbReference type="InterPro" id="IPR017853">
    <property type="entry name" value="GH"/>
</dbReference>
<reference evidence="9" key="1">
    <citation type="journal article" date="2019" name="Int. J. Syst. Evol. Microbiol.">
        <title>The Global Catalogue of Microorganisms (GCM) 10K type strain sequencing project: providing services to taxonomists for standard genome sequencing and annotation.</title>
        <authorList>
            <consortium name="The Broad Institute Genomics Platform"/>
            <consortium name="The Broad Institute Genome Sequencing Center for Infectious Disease"/>
            <person name="Wu L."/>
            <person name="Ma J."/>
        </authorList>
    </citation>
    <scope>NUCLEOTIDE SEQUENCE [LARGE SCALE GENOMIC DNA]</scope>
    <source>
        <strain evidence="9">JCM 17068</strain>
    </source>
</reference>
<organism evidence="8 9">
    <name type="scientific">Flavobacterium chungnamense</name>
    <dbReference type="NCBI Taxonomy" id="706182"/>
    <lineage>
        <taxon>Bacteria</taxon>
        <taxon>Pseudomonadati</taxon>
        <taxon>Bacteroidota</taxon>
        <taxon>Flavobacteriia</taxon>
        <taxon>Flavobacteriales</taxon>
        <taxon>Flavobacteriaceae</taxon>
        <taxon>Flavobacterium</taxon>
    </lineage>
</organism>
<comment type="similarity">
    <text evidence="6">Belongs to the glycosyl hydrolase 13 family. GlgE subfamily.</text>
</comment>
<dbReference type="EMBL" id="BAABCS010000020">
    <property type="protein sequence ID" value="GAA4054152.1"/>
    <property type="molecule type" value="Genomic_DNA"/>
</dbReference>
<evidence type="ECO:0000313" key="9">
    <source>
        <dbReference type="Proteomes" id="UP001500426"/>
    </source>
</evidence>
<evidence type="ECO:0000256" key="1">
    <source>
        <dbReference type="ARBA" id="ARBA00011738"/>
    </source>
</evidence>
<gene>
    <name evidence="6" type="primary">glgE</name>
    <name evidence="8" type="ORF">GCM10022388_20710</name>
</gene>
<keyword evidence="9" id="KW-1185">Reference proteome</keyword>
<dbReference type="PANTHER" id="PTHR47786">
    <property type="entry name" value="ALPHA-1,4-GLUCAN:MALTOSE-1-PHOSPHATE MALTOSYLTRANSFERASE"/>
    <property type="match status" value="1"/>
</dbReference>
<dbReference type="Gene3D" id="2.60.40.10">
    <property type="entry name" value="Immunoglobulins"/>
    <property type="match status" value="1"/>
</dbReference>
<feature type="binding site" evidence="6">
    <location>
        <position position="267"/>
    </location>
    <ligand>
        <name>alpha-maltose 1-phosphate</name>
        <dbReference type="ChEBI" id="CHEBI:63576"/>
    </ligand>
</feature>
<dbReference type="InterPro" id="IPR049171">
    <property type="entry name" value="GLGE_C"/>
</dbReference>
<feature type="domain" description="Glycosyl hydrolase family 13 catalytic" evidence="7">
    <location>
        <begin position="219"/>
        <end position="565"/>
    </location>
</feature>
<feature type="active site" description="Proton donor" evidence="6">
    <location>
        <position position="428"/>
    </location>
</feature>
<feature type="binding site" evidence="6">
    <location>
        <begin position="540"/>
        <end position="541"/>
    </location>
    <ligand>
        <name>alpha-maltose 1-phosphate</name>
        <dbReference type="ChEBI" id="CHEBI:63576"/>
    </ligand>
</feature>
<feature type="binding site" evidence="6">
    <location>
        <position position="362"/>
    </location>
    <ligand>
        <name>alpha-maltose 1-phosphate</name>
        <dbReference type="ChEBI" id="CHEBI:63576"/>
    </ligand>
</feature>
<dbReference type="InterPro" id="IPR013783">
    <property type="entry name" value="Ig-like_fold"/>
</dbReference>
<dbReference type="Proteomes" id="UP001500426">
    <property type="component" value="Unassembled WGS sequence"/>
</dbReference>
<dbReference type="InterPro" id="IPR026585">
    <property type="entry name" value="GlgE"/>
</dbReference>
<dbReference type="InterPro" id="IPR013780">
    <property type="entry name" value="Glyco_hydro_b"/>
</dbReference>
<dbReference type="Gene3D" id="2.60.40.1180">
    <property type="entry name" value="Golgi alpha-mannosidase II"/>
    <property type="match status" value="1"/>
</dbReference>
<keyword evidence="4 6" id="KW-0119">Carbohydrate metabolism</keyword>
<keyword evidence="3 6" id="KW-0808">Transferase</keyword>
<evidence type="ECO:0000313" key="8">
    <source>
        <dbReference type="EMBL" id="GAA4054152.1"/>
    </source>
</evidence>
<feature type="binding site" evidence="6">
    <location>
        <position position="400"/>
    </location>
    <ligand>
        <name>alpha-maltose 1-phosphate</name>
        <dbReference type="ChEBI" id="CHEBI:63576"/>
    </ligand>
</feature>
<dbReference type="CDD" id="cd11344">
    <property type="entry name" value="AmyAc_GlgE_like"/>
    <property type="match status" value="1"/>
</dbReference>
<dbReference type="Gene3D" id="3.20.20.80">
    <property type="entry name" value="Glycosidases"/>
    <property type="match status" value="1"/>
</dbReference>
<evidence type="ECO:0000256" key="5">
    <source>
        <dbReference type="ARBA" id="ARBA00048735"/>
    </source>
</evidence>
<comment type="function">
    <text evidence="6">Maltosyltransferase that uses maltose 1-phosphate (M1P) as the sugar donor to elongate linear or branched alpha-(1-&gt;4)-glucans. Is involved in a branched alpha-glucan biosynthetic pathway from trehalose, together with TreS, Mak and GlgB.</text>
</comment>
<comment type="caution">
    <text evidence="8">The sequence shown here is derived from an EMBL/GenBank/DDBJ whole genome shotgun (WGS) entry which is preliminary data.</text>
</comment>
<evidence type="ECO:0000256" key="4">
    <source>
        <dbReference type="ARBA" id="ARBA00023277"/>
    </source>
</evidence>
<feature type="binding site" evidence="6">
    <location>
        <position position="327"/>
    </location>
    <ligand>
        <name>alpha-maltose 1-phosphate</name>
        <dbReference type="ChEBI" id="CHEBI:63576"/>
    </ligand>
</feature>
<dbReference type="HAMAP" id="MF_02124">
    <property type="entry name" value="GlgE"/>
    <property type="match status" value="1"/>
</dbReference>
<dbReference type="InterPro" id="IPR006047">
    <property type="entry name" value="GH13_cat_dom"/>
</dbReference>
<dbReference type="InterPro" id="IPR021828">
    <property type="entry name" value="GlgE_dom_N/S"/>
</dbReference>